<dbReference type="AlphaFoldDB" id="A0AAW2H850"/>
<reference evidence="1" key="1">
    <citation type="journal article" date="2024" name="Gigascience">
        <title>Chromosome-level genome of the poultry shaft louse Menopon gallinae provides insight into the host-switching and adaptive evolution of parasitic lice.</title>
        <authorList>
            <person name="Xu Y."/>
            <person name="Ma L."/>
            <person name="Liu S."/>
            <person name="Liang Y."/>
            <person name="Liu Q."/>
            <person name="He Z."/>
            <person name="Tian L."/>
            <person name="Duan Y."/>
            <person name="Cai W."/>
            <person name="Li H."/>
            <person name="Song F."/>
        </authorList>
    </citation>
    <scope>NUCLEOTIDE SEQUENCE</scope>
    <source>
        <strain evidence="1">Cailab_2023a</strain>
    </source>
</reference>
<proteinExistence type="predicted"/>
<accession>A0AAW2H850</accession>
<dbReference type="EMBL" id="JARGDH010000006">
    <property type="protein sequence ID" value="KAL0266004.1"/>
    <property type="molecule type" value="Genomic_DNA"/>
</dbReference>
<name>A0AAW2H850_9NEOP</name>
<gene>
    <name evidence="1" type="ORF">PYX00_011721</name>
</gene>
<sequence length="648" mass="71980">MCMAKVHGRGECAGNCLEENRMGCQCQESLKENRVRKKDSSQLVNSLVQRYKILNVRQIEKLEEYFRSTGSIRTQRDCTKVAKKLGIPAKKVIEYMEMRIGQHISILEDFYNNAHATLRIIQLDNEYAMIKYKRLDKYFKSKLGADGGHEFDNANGSADKGPYYTQLRDALYCAKCFEKHVSRKFRKSLSGLPRSGDILVVVEENMQSAVMAHLLCRLVPETSPRKMHYFVASQSVLAHHFTPAALVHFCSTGGRSYGSALDGETRRLAFEAAKRGGFVGILVAEPLENAVRQSFVSLLQGKGREAVLPVCTQNLGGIRMVNVLLEIPRRGVAAYFFLHRNELPFLQAVPHMGLLASIERFMESVRRRNCGAHNSFVEVMRKAGTQGLCFCTSCCMYHRVSEAWRMAEAAVLDSMACTEEDKTYAIDLKIHAQGNVVKAIHSVAMSTLDSNITEDEAIDAYFGTIIDEINAYLIRFKTRLNMNLDGYNSDTFMGNVAFDTSCERGSPVVERTSTAFSFLKKSFNDNIGVHLFVWGCTYLSSLAELETVYTNLRCGRVLGVMWKGTKETRALIKSVILNGLGNAGAYSVDGGSYDARVGPGLCKYVTSCIGMDKSEIGQLIEGTHVDKYTEADSGYSSGSEGDEDGGAV</sequence>
<protein>
    <submittedName>
        <fullName evidence="1">Uncharacterized protein</fullName>
    </submittedName>
</protein>
<comment type="caution">
    <text evidence="1">The sequence shown here is derived from an EMBL/GenBank/DDBJ whole genome shotgun (WGS) entry which is preliminary data.</text>
</comment>
<organism evidence="1">
    <name type="scientific">Menopon gallinae</name>
    <name type="common">poultry shaft louse</name>
    <dbReference type="NCBI Taxonomy" id="328185"/>
    <lineage>
        <taxon>Eukaryota</taxon>
        <taxon>Metazoa</taxon>
        <taxon>Ecdysozoa</taxon>
        <taxon>Arthropoda</taxon>
        <taxon>Hexapoda</taxon>
        <taxon>Insecta</taxon>
        <taxon>Pterygota</taxon>
        <taxon>Neoptera</taxon>
        <taxon>Paraneoptera</taxon>
        <taxon>Psocodea</taxon>
        <taxon>Troctomorpha</taxon>
        <taxon>Phthiraptera</taxon>
        <taxon>Amblycera</taxon>
        <taxon>Menoponidae</taxon>
        <taxon>Menopon</taxon>
    </lineage>
</organism>
<evidence type="ECO:0000313" key="1">
    <source>
        <dbReference type="EMBL" id="KAL0266004.1"/>
    </source>
</evidence>